<dbReference type="Proteomes" id="UP000276905">
    <property type="component" value="Unassembled WGS sequence"/>
</dbReference>
<reference evidence="1 2" key="1">
    <citation type="submission" date="2018-10" db="EMBL/GenBank/DDBJ databases">
        <title>GWAS and RNA-Seq identify cryptic mechanisms of antimicrobial resistance in Acinetobacter baumannii.</title>
        <authorList>
            <person name="Sahl J.W."/>
        </authorList>
    </citation>
    <scope>NUCLEOTIDE SEQUENCE [LARGE SCALE GENOMIC DNA]</scope>
    <source>
        <strain evidence="1 2">TG41018</strain>
    </source>
</reference>
<proteinExistence type="predicted"/>
<evidence type="ECO:0000313" key="1">
    <source>
        <dbReference type="EMBL" id="RSO60970.1"/>
    </source>
</evidence>
<dbReference type="GO" id="GO:0045892">
    <property type="term" value="P:negative regulation of DNA-templated transcription"/>
    <property type="evidence" value="ECO:0007669"/>
    <property type="project" value="TreeGrafter"/>
</dbReference>
<dbReference type="RefSeq" id="WP_125697810.1">
    <property type="nucleotide sequence ID" value="NZ_RFES01000001.1"/>
</dbReference>
<dbReference type="GO" id="GO:0000976">
    <property type="term" value="F:transcription cis-regulatory region binding"/>
    <property type="evidence" value="ECO:0007669"/>
    <property type="project" value="TreeGrafter"/>
</dbReference>
<dbReference type="AlphaFoldDB" id="A0A429KAM9"/>
<gene>
    <name evidence="1" type="ORF">EA756_02500</name>
</gene>
<dbReference type="PANTHER" id="PTHR33202">
    <property type="entry name" value="ZINC UPTAKE REGULATION PROTEIN"/>
    <property type="match status" value="1"/>
</dbReference>
<organism evidence="1 2">
    <name type="scientific">Acinetobacter lactucae</name>
    <dbReference type="NCBI Taxonomy" id="1785128"/>
    <lineage>
        <taxon>Bacteria</taxon>
        <taxon>Pseudomonadati</taxon>
        <taxon>Pseudomonadota</taxon>
        <taxon>Gammaproteobacteria</taxon>
        <taxon>Moraxellales</taxon>
        <taxon>Moraxellaceae</taxon>
        <taxon>Acinetobacter</taxon>
        <taxon>Acinetobacter calcoaceticus/baumannii complex</taxon>
    </lineage>
</organism>
<comment type="caution">
    <text evidence="1">The sequence shown here is derived from an EMBL/GenBank/DDBJ whole genome shotgun (WGS) entry which is preliminary data.</text>
</comment>
<name>A0A429KAM9_9GAMM</name>
<sequence>MNIASKLRSNGLTATRTRVVLFHLLIENPQGLTAEDIYVLLAGKEKISIGSIYRILVDLENHGLIKRIFYGKNKSIYKSADQRVGINIFDSKTGLSVLFHDENINKKLEKILDDLPPDIIGLELTLYKQ</sequence>
<dbReference type="InterPro" id="IPR036388">
    <property type="entry name" value="WH-like_DNA-bd_sf"/>
</dbReference>
<dbReference type="PANTHER" id="PTHR33202:SF7">
    <property type="entry name" value="FERRIC UPTAKE REGULATION PROTEIN"/>
    <property type="match status" value="1"/>
</dbReference>
<dbReference type="InterPro" id="IPR002481">
    <property type="entry name" value="FUR"/>
</dbReference>
<dbReference type="InterPro" id="IPR036390">
    <property type="entry name" value="WH_DNA-bd_sf"/>
</dbReference>
<dbReference type="GO" id="GO:1900376">
    <property type="term" value="P:regulation of secondary metabolite biosynthetic process"/>
    <property type="evidence" value="ECO:0007669"/>
    <property type="project" value="TreeGrafter"/>
</dbReference>
<accession>A0A429KAM9</accession>
<dbReference type="Gene3D" id="1.10.10.10">
    <property type="entry name" value="Winged helix-like DNA-binding domain superfamily/Winged helix DNA-binding domain"/>
    <property type="match status" value="1"/>
</dbReference>
<protein>
    <submittedName>
        <fullName evidence="1">Ferric uptake regulator family protein</fullName>
    </submittedName>
</protein>
<dbReference type="Pfam" id="PF01475">
    <property type="entry name" value="FUR"/>
    <property type="match status" value="1"/>
</dbReference>
<evidence type="ECO:0000313" key="2">
    <source>
        <dbReference type="Proteomes" id="UP000276905"/>
    </source>
</evidence>
<dbReference type="SUPFAM" id="SSF46785">
    <property type="entry name" value="Winged helix' DNA-binding domain"/>
    <property type="match status" value="1"/>
</dbReference>
<dbReference type="EMBL" id="RFES01000001">
    <property type="protein sequence ID" value="RSO60970.1"/>
    <property type="molecule type" value="Genomic_DNA"/>
</dbReference>
<dbReference type="GO" id="GO:0003700">
    <property type="term" value="F:DNA-binding transcription factor activity"/>
    <property type="evidence" value="ECO:0007669"/>
    <property type="project" value="InterPro"/>
</dbReference>
<dbReference type="GO" id="GO:0008270">
    <property type="term" value="F:zinc ion binding"/>
    <property type="evidence" value="ECO:0007669"/>
    <property type="project" value="TreeGrafter"/>
</dbReference>